<organism evidence="1 2">
    <name type="scientific">Caerostris extrusa</name>
    <name type="common">Bark spider</name>
    <name type="synonym">Caerostris bankana</name>
    <dbReference type="NCBI Taxonomy" id="172846"/>
    <lineage>
        <taxon>Eukaryota</taxon>
        <taxon>Metazoa</taxon>
        <taxon>Ecdysozoa</taxon>
        <taxon>Arthropoda</taxon>
        <taxon>Chelicerata</taxon>
        <taxon>Arachnida</taxon>
        <taxon>Araneae</taxon>
        <taxon>Araneomorphae</taxon>
        <taxon>Entelegynae</taxon>
        <taxon>Araneoidea</taxon>
        <taxon>Araneidae</taxon>
        <taxon>Caerostris</taxon>
    </lineage>
</organism>
<dbReference type="Proteomes" id="UP001054945">
    <property type="component" value="Unassembled WGS sequence"/>
</dbReference>
<evidence type="ECO:0000313" key="2">
    <source>
        <dbReference type="Proteomes" id="UP001054945"/>
    </source>
</evidence>
<sequence length="77" mass="9206">MCEHDQLHVCNPTVDWTSTVYYAKLDSHHHPLLSQFVLQNFMDRAHTPALDRRLLVDRPYKVLFFPRRIERIEASDD</sequence>
<dbReference type="AlphaFoldDB" id="A0AAV4XTW1"/>
<reference evidence="1 2" key="1">
    <citation type="submission" date="2021-06" db="EMBL/GenBank/DDBJ databases">
        <title>Caerostris extrusa draft genome.</title>
        <authorList>
            <person name="Kono N."/>
            <person name="Arakawa K."/>
        </authorList>
    </citation>
    <scope>NUCLEOTIDE SEQUENCE [LARGE SCALE GENOMIC DNA]</scope>
</reference>
<comment type="caution">
    <text evidence="1">The sequence shown here is derived from an EMBL/GenBank/DDBJ whole genome shotgun (WGS) entry which is preliminary data.</text>
</comment>
<protein>
    <submittedName>
        <fullName evidence="1">Uncharacterized protein</fullName>
    </submittedName>
</protein>
<gene>
    <name evidence="1" type="ORF">CEXT_233211</name>
</gene>
<proteinExistence type="predicted"/>
<keyword evidence="2" id="KW-1185">Reference proteome</keyword>
<accession>A0AAV4XTW1</accession>
<dbReference type="EMBL" id="BPLR01018321">
    <property type="protein sequence ID" value="GIY98635.1"/>
    <property type="molecule type" value="Genomic_DNA"/>
</dbReference>
<name>A0AAV4XTW1_CAEEX</name>
<evidence type="ECO:0000313" key="1">
    <source>
        <dbReference type="EMBL" id="GIY98635.1"/>
    </source>
</evidence>